<dbReference type="Pfam" id="PF03022">
    <property type="entry name" value="MRJP"/>
    <property type="match status" value="1"/>
</dbReference>
<dbReference type="PANTHER" id="PTHR10009:SF7">
    <property type="entry name" value="GH10609P-RELATED"/>
    <property type="match status" value="1"/>
</dbReference>
<dbReference type="GO" id="GO:0005576">
    <property type="term" value="C:extracellular region"/>
    <property type="evidence" value="ECO:0007669"/>
    <property type="project" value="UniProtKB-SubCell"/>
</dbReference>
<dbReference type="InterPro" id="IPR017996">
    <property type="entry name" value="MRJP/yellow-related"/>
</dbReference>
<keyword evidence="5" id="KW-0472">Membrane</keyword>
<evidence type="ECO:0000256" key="5">
    <source>
        <dbReference type="SAM" id="Phobius"/>
    </source>
</evidence>
<evidence type="ECO:0000313" key="7">
    <source>
        <dbReference type="Proteomes" id="UP001367676"/>
    </source>
</evidence>
<comment type="subcellular location">
    <subcellularLocation>
        <location evidence="1">Secreted</location>
    </subcellularLocation>
</comment>
<evidence type="ECO:0000313" key="6">
    <source>
        <dbReference type="EMBL" id="KAK7574353.1"/>
    </source>
</evidence>
<feature type="transmembrane region" description="Helical" evidence="5">
    <location>
        <begin position="12"/>
        <end position="30"/>
    </location>
</feature>
<comment type="caution">
    <text evidence="6">The sequence shown here is derived from an EMBL/GenBank/DDBJ whole genome shotgun (WGS) entry which is preliminary data.</text>
</comment>
<comment type="similarity">
    <text evidence="2">Belongs to the major royal jelly protein family.</text>
</comment>
<name>A0AAN9T9J7_9HEMI</name>
<feature type="transmembrane region" description="Helical" evidence="5">
    <location>
        <begin position="51"/>
        <end position="70"/>
    </location>
</feature>
<organism evidence="6 7">
    <name type="scientific">Parthenolecanium corni</name>
    <dbReference type="NCBI Taxonomy" id="536013"/>
    <lineage>
        <taxon>Eukaryota</taxon>
        <taxon>Metazoa</taxon>
        <taxon>Ecdysozoa</taxon>
        <taxon>Arthropoda</taxon>
        <taxon>Hexapoda</taxon>
        <taxon>Insecta</taxon>
        <taxon>Pterygota</taxon>
        <taxon>Neoptera</taxon>
        <taxon>Paraneoptera</taxon>
        <taxon>Hemiptera</taxon>
        <taxon>Sternorrhyncha</taxon>
        <taxon>Coccoidea</taxon>
        <taxon>Coccidae</taxon>
        <taxon>Parthenolecanium</taxon>
    </lineage>
</organism>
<evidence type="ECO:0000256" key="4">
    <source>
        <dbReference type="ARBA" id="ARBA00023180"/>
    </source>
</evidence>
<dbReference type="Proteomes" id="UP001367676">
    <property type="component" value="Unassembled WGS sequence"/>
</dbReference>
<accession>A0AAN9T9J7</accession>
<evidence type="ECO:0000256" key="3">
    <source>
        <dbReference type="ARBA" id="ARBA00022525"/>
    </source>
</evidence>
<keyword evidence="5" id="KW-0812">Transmembrane</keyword>
<dbReference type="FunFam" id="2.120.10.30:FF:000045">
    <property type="entry name" value="Blast:Protein yellow"/>
    <property type="match status" value="1"/>
</dbReference>
<dbReference type="AlphaFoldDB" id="A0AAN9T9J7"/>
<dbReference type="PANTHER" id="PTHR10009">
    <property type="entry name" value="PROTEIN YELLOW-RELATED"/>
    <property type="match status" value="1"/>
</dbReference>
<evidence type="ECO:0000256" key="2">
    <source>
        <dbReference type="ARBA" id="ARBA00009127"/>
    </source>
</evidence>
<dbReference type="EMBL" id="JBBCAQ010000037">
    <property type="protein sequence ID" value="KAK7574353.1"/>
    <property type="molecule type" value="Genomic_DNA"/>
</dbReference>
<keyword evidence="3" id="KW-0964">Secreted</keyword>
<evidence type="ECO:0000256" key="1">
    <source>
        <dbReference type="ARBA" id="ARBA00004613"/>
    </source>
</evidence>
<protein>
    <submittedName>
        <fullName evidence="6">Uncharacterized protein</fullName>
    </submittedName>
</protein>
<keyword evidence="7" id="KW-1185">Reference proteome</keyword>
<keyword evidence="5" id="KW-1133">Transmembrane helix</keyword>
<gene>
    <name evidence="6" type="ORF">V9T40_011544</name>
</gene>
<dbReference type="Gene3D" id="2.120.10.30">
    <property type="entry name" value="TolB, C-terminal domain"/>
    <property type="match status" value="1"/>
</dbReference>
<reference evidence="6 7" key="1">
    <citation type="submission" date="2024-03" db="EMBL/GenBank/DDBJ databases">
        <title>Adaptation during the transition from Ophiocordyceps entomopathogen to insect associate is accompanied by gene loss and intensified selection.</title>
        <authorList>
            <person name="Ward C.M."/>
            <person name="Onetto C.A."/>
            <person name="Borneman A.R."/>
        </authorList>
    </citation>
    <scope>NUCLEOTIDE SEQUENCE [LARGE SCALE GENOMIC DNA]</scope>
    <source>
        <strain evidence="6">AWRI1</strain>
        <tissue evidence="6">Single Adult Female</tissue>
    </source>
</reference>
<proteinExistence type="inferred from homology"/>
<dbReference type="InterPro" id="IPR011042">
    <property type="entry name" value="6-blade_b-propeller_TolB-like"/>
</dbReference>
<keyword evidence="4" id="KW-0325">Glycoprotein</keyword>
<sequence>MGGVPKFCGHDPPIVALLVLGMIAGGARFLREDEGDDPAAAPEDGTEFQMVPYYVIINYYFAFLLLLPSYSKVNYVFAQPKLKVLHQWKQVDFTFPTSQAREAALRTEKFKPENCLILDVDVWFYPDRQDRILFNSGHINNNQNSVIKSSTKRRVFVSLPRFKPGVPATLATITGQRTEDGNLLAPFPNWEAQKEGNCNGVTSVYRMKIDKCGILWVLDTGKTENFGPKPKNLCQPKVMAYDLNNGDKLIRKLVIPKQVLGPESLLVTIAVDNRDALCSDTFLYIADVISFKLIVYDVRKGRVWRVGSDYFYPFPMDGRFNINGVPFNIMDGILALALGPLKNGDRILYFHSLASRREGSVATSVIRNGSRFSEDPDSSWDMFSITEASRLSQSALEDMTESGILLFSLLTETAVACWNSKQPFTPDNIHIVEQNNETLQFPSGMKIIGDSIWTVTTEFQNFYVGNLDPNDVKYRILAGSVSDLIRGTGCDTSPYPGFPYDDDFPFQWQSVNHLDFANQIPHHQWESFKITRKNKAHKKPPSLPLKTKLRPVPPIYHPDARPPPKPPSSSTWWSYDCRFQDYGPFTSIHVLCYFLGPSYVRYHNQQFTSLL</sequence>